<proteinExistence type="predicted"/>
<dbReference type="InterPro" id="IPR005829">
    <property type="entry name" value="Sugar_transporter_CS"/>
</dbReference>
<dbReference type="OrthoDB" id="2544694at2759"/>
<keyword evidence="3" id="KW-1133">Transmembrane helix</keyword>
<dbReference type="PANTHER" id="PTHR24064">
    <property type="entry name" value="SOLUTE CARRIER FAMILY 22 MEMBER"/>
    <property type="match status" value="1"/>
</dbReference>
<dbReference type="STRING" id="278856.A0A212FFA9"/>
<evidence type="ECO:0000256" key="4">
    <source>
        <dbReference type="ARBA" id="ARBA00023136"/>
    </source>
</evidence>
<dbReference type="GO" id="GO:0016020">
    <property type="term" value="C:membrane"/>
    <property type="evidence" value="ECO:0007669"/>
    <property type="project" value="UniProtKB-SubCell"/>
</dbReference>
<dbReference type="AlphaFoldDB" id="A0A212FFA9"/>
<evidence type="ECO:0000256" key="3">
    <source>
        <dbReference type="ARBA" id="ARBA00022989"/>
    </source>
</evidence>
<evidence type="ECO:0000256" key="2">
    <source>
        <dbReference type="ARBA" id="ARBA00022692"/>
    </source>
</evidence>
<sequence>MVLSREAAGPQTASVTDILVKFGRYQIFQYILVSLPILFLSINNVNYIFVAGDVQYRCRITECDSSNATYSVPWWPSNIDPCTKPILNHTYLNSGVCTNRSFTGAVEKCTDWIYENHDTIIPEFNLACKPWMKNLVGLVHSAGMALAMLIGGVMADHLGRRTTLIICGLGCFVGNFKTLASNYNLYIFIEFLEAVISGGVYTSGAVLMVEIAGLNKRVLAGVLFSYSIYLGEAIFALVGMVVPYWKTLIYIICSPPIIFLSYFVLVNESPRWLILKGKSDQAKEVLKSMAKTNKINIDFEDLYNMDEEKLKSMFNLGGPVKKQTLIEAFKSREIVKRFLVAAYCRFSCSFVYYGLLINSVVLPGDKYTNFFLAAMMSFPGELISMFFMNKIGRKLPLITGFLLGGMSCMVSGYATHTWFKIFLFLLGKLVASSCYTGVVTYTVELFPTSVRGSLIGFCALASAFGNMLSPLTPALSPATASILFGCAAFLASSLLCLTPETKDTPLLDTIEQIESKKQRNDK</sequence>
<organism evidence="5 6">
    <name type="scientific">Danaus plexippus plexippus</name>
    <dbReference type="NCBI Taxonomy" id="278856"/>
    <lineage>
        <taxon>Eukaryota</taxon>
        <taxon>Metazoa</taxon>
        <taxon>Ecdysozoa</taxon>
        <taxon>Arthropoda</taxon>
        <taxon>Hexapoda</taxon>
        <taxon>Insecta</taxon>
        <taxon>Pterygota</taxon>
        <taxon>Neoptera</taxon>
        <taxon>Endopterygota</taxon>
        <taxon>Lepidoptera</taxon>
        <taxon>Glossata</taxon>
        <taxon>Ditrysia</taxon>
        <taxon>Papilionoidea</taxon>
        <taxon>Nymphalidae</taxon>
        <taxon>Danainae</taxon>
        <taxon>Danaini</taxon>
        <taxon>Danaina</taxon>
        <taxon>Danaus</taxon>
        <taxon>Danaus</taxon>
    </lineage>
</organism>
<dbReference type="InterPro" id="IPR005828">
    <property type="entry name" value="MFS_sugar_transport-like"/>
</dbReference>
<keyword evidence="4" id="KW-0472">Membrane</keyword>
<evidence type="ECO:0000313" key="6">
    <source>
        <dbReference type="Proteomes" id="UP000007151"/>
    </source>
</evidence>
<evidence type="ECO:0000313" key="5">
    <source>
        <dbReference type="EMBL" id="OWR52418.1"/>
    </source>
</evidence>
<dbReference type="PROSITE" id="PS50850">
    <property type="entry name" value="MFS"/>
    <property type="match status" value="1"/>
</dbReference>
<accession>A0A212FFA9</accession>
<protein>
    <submittedName>
        <fullName evidence="5">Solute carrier family 22 member 21 like protein</fullName>
    </submittedName>
</protein>
<dbReference type="SUPFAM" id="SSF103473">
    <property type="entry name" value="MFS general substrate transporter"/>
    <property type="match status" value="1"/>
</dbReference>
<dbReference type="eggNOG" id="KOG0255">
    <property type="taxonomic scope" value="Eukaryota"/>
</dbReference>
<comment type="subcellular location">
    <subcellularLocation>
        <location evidence="1">Membrane</location>
        <topology evidence="1">Multi-pass membrane protein</topology>
    </subcellularLocation>
</comment>
<dbReference type="InterPro" id="IPR036259">
    <property type="entry name" value="MFS_trans_sf"/>
</dbReference>
<gene>
    <name evidence="5" type="ORF">KGM_212614</name>
</gene>
<comment type="caution">
    <text evidence="5">The sequence shown here is derived from an EMBL/GenBank/DDBJ whole genome shotgun (WGS) entry which is preliminary data.</text>
</comment>
<dbReference type="InterPro" id="IPR020846">
    <property type="entry name" value="MFS_dom"/>
</dbReference>
<dbReference type="EMBL" id="AGBW02008840">
    <property type="protein sequence ID" value="OWR52418.1"/>
    <property type="molecule type" value="Genomic_DNA"/>
</dbReference>
<dbReference type="GO" id="GO:0022857">
    <property type="term" value="F:transmembrane transporter activity"/>
    <property type="evidence" value="ECO:0007669"/>
    <property type="project" value="InterPro"/>
</dbReference>
<name>A0A212FFA9_DANPL</name>
<dbReference type="PROSITE" id="PS00216">
    <property type="entry name" value="SUGAR_TRANSPORT_1"/>
    <property type="match status" value="1"/>
</dbReference>
<evidence type="ECO:0000256" key="1">
    <source>
        <dbReference type="ARBA" id="ARBA00004141"/>
    </source>
</evidence>
<reference evidence="5 6" key="1">
    <citation type="journal article" date="2011" name="Cell">
        <title>The monarch butterfly genome yields insights into long-distance migration.</title>
        <authorList>
            <person name="Zhan S."/>
            <person name="Merlin C."/>
            <person name="Boore J.L."/>
            <person name="Reppert S.M."/>
        </authorList>
    </citation>
    <scope>NUCLEOTIDE SEQUENCE [LARGE SCALE GENOMIC DNA]</scope>
    <source>
        <strain evidence="5">F-2</strain>
    </source>
</reference>
<keyword evidence="2" id="KW-0812">Transmembrane</keyword>
<dbReference type="KEGG" id="dpl:KGM_212614"/>
<dbReference type="Gene3D" id="1.20.1250.20">
    <property type="entry name" value="MFS general substrate transporter like domains"/>
    <property type="match status" value="1"/>
</dbReference>
<dbReference type="Proteomes" id="UP000007151">
    <property type="component" value="Unassembled WGS sequence"/>
</dbReference>
<dbReference type="Pfam" id="PF00083">
    <property type="entry name" value="Sugar_tr"/>
    <property type="match status" value="1"/>
</dbReference>
<keyword evidence="6" id="KW-1185">Reference proteome</keyword>